<keyword evidence="2" id="KW-1185">Reference proteome</keyword>
<dbReference type="Proteomes" id="UP000235786">
    <property type="component" value="Unassembled WGS sequence"/>
</dbReference>
<evidence type="ECO:0000313" key="1">
    <source>
        <dbReference type="EMBL" id="PMD38267.1"/>
    </source>
</evidence>
<name>A0A2J6RIE7_HYAVF</name>
<evidence type="ECO:0000313" key="2">
    <source>
        <dbReference type="Proteomes" id="UP000235786"/>
    </source>
</evidence>
<protein>
    <submittedName>
        <fullName evidence="1">Uncharacterized protein</fullName>
    </submittedName>
</protein>
<gene>
    <name evidence="1" type="ORF">L207DRAFT_65114</name>
</gene>
<proteinExistence type="predicted"/>
<accession>A0A2J6RIE7</accession>
<dbReference type="EMBL" id="KZ613948">
    <property type="protein sequence ID" value="PMD38267.1"/>
    <property type="molecule type" value="Genomic_DNA"/>
</dbReference>
<organism evidence="1 2">
    <name type="scientific">Hyaloscypha variabilis (strain UAMH 11265 / GT02V1 / F)</name>
    <name type="common">Meliniomyces variabilis</name>
    <dbReference type="NCBI Taxonomy" id="1149755"/>
    <lineage>
        <taxon>Eukaryota</taxon>
        <taxon>Fungi</taxon>
        <taxon>Dikarya</taxon>
        <taxon>Ascomycota</taxon>
        <taxon>Pezizomycotina</taxon>
        <taxon>Leotiomycetes</taxon>
        <taxon>Helotiales</taxon>
        <taxon>Hyaloscyphaceae</taxon>
        <taxon>Hyaloscypha</taxon>
        <taxon>Hyaloscypha variabilis</taxon>
    </lineage>
</organism>
<sequence length="163" mass="17645">MLPSSPSKLEQCCRGARKCAESVRSLRISEMAIPVGRPRLRGQPRHRMEDGDELAPASLLQMPERCHLISCRGGPSLSRPQSLAGGRIGERASHWLLLGVSNLRGEQAPGPALAAVVPAAPVACRCLAKTRRIRAQLHPSSNVDVNFLQLFSLCNEKSAHLIS</sequence>
<reference evidence="1 2" key="1">
    <citation type="submission" date="2016-04" db="EMBL/GenBank/DDBJ databases">
        <title>A degradative enzymes factory behind the ericoid mycorrhizal symbiosis.</title>
        <authorList>
            <consortium name="DOE Joint Genome Institute"/>
            <person name="Martino E."/>
            <person name="Morin E."/>
            <person name="Grelet G."/>
            <person name="Kuo A."/>
            <person name="Kohler A."/>
            <person name="Daghino S."/>
            <person name="Barry K."/>
            <person name="Choi C."/>
            <person name="Cichocki N."/>
            <person name="Clum A."/>
            <person name="Copeland A."/>
            <person name="Hainaut M."/>
            <person name="Haridas S."/>
            <person name="Labutti K."/>
            <person name="Lindquist E."/>
            <person name="Lipzen A."/>
            <person name="Khouja H.-R."/>
            <person name="Murat C."/>
            <person name="Ohm R."/>
            <person name="Olson A."/>
            <person name="Spatafora J."/>
            <person name="Veneault-Fourrey C."/>
            <person name="Henrissat B."/>
            <person name="Grigoriev I."/>
            <person name="Martin F."/>
            <person name="Perotto S."/>
        </authorList>
    </citation>
    <scope>NUCLEOTIDE SEQUENCE [LARGE SCALE GENOMIC DNA]</scope>
    <source>
        <strain evidence="1 2">F</strain>
    </source>
</reference>
<dbReference type="AlphaFoldDB" id="A0A2J6RIE7"/>